<dbReference type="SMART" id="SM00636">
    <property type="entry name" value="Glyco_18"/>
    <property type="match status" value="1"/>
</dbReference>
<dbReference type="InterPro" id="IPR050314">
    <property type="entry name" value="Glycosyl_Hydrlase_18"/>
</dbReference>
<keyword evidence="3" id="KW-0732">Signal</keyword>
<evidence type="ECO:0000313" key="7">
    <source>
        <dbReference type="EnsemblMetazoa" id="ACHR008727-PA"/>
    </source>
</evidence>
<dbReference type="Proteomes" id="UP000075881">
    <property type="component" value="Unassembled WGS sequence"/>
</dbReference>
<dbReference type="GO" id="GO:0006032">
    <property type="term" value="P:chitin catabolic process"/>
    <property type="evidence" value="ECO:0007669"/>
    <property type="project" value="TreeGrafter"/>
</dbReference>
<dbReference type="GO" id="GO:0008061">
    <property type="term" value="F:chitin binding"/>
    <property type="evidence" value="ECO:0007669"/>
    <property type="project" value="UniProtKB-KW"/>
</dbReference>
<keyword evidence="8" id="KW-1185">Reference proteome</keyword>
<evidence type="ECO:0000256" key="2">
    <source>
        <dbReference type="ARBA" id="ARBA00022669"/>
    </source>
</evidence>
<reference evidence="7" key="2">
    <citation type="submission" date="2020-05" db="UniProtKB">
        <authorList>
            <consortium name="EnsemblMetazoa"/>
        </authorList>
    </citation>
    <scope>IDENTIFICATION</scope>
    <source>
        <strain evidence="7">ACHKN1017</strain>
    </source>
</reference>
<dbReference type="InterPro" id="IPR036508">
    <property type="entry name" value="Chitin-bd_dom_sf"/>
</dbReference>
<dbReference type="InterPro" id="IPR011583">
    <property type="entry name" value="Chitinase_II/V-like_cat"/>
</dbReference>
<evidence type="ECO:0000313" key="8">
    <source>
        <dbReference type="Proteomes" id="UP000075881"/>
    </source>
</evidence>
<sequence>MTYDMQGDLGITRHHAALNQGPLDDTEYKRTLNVEAAVKYWLGKGAAASKLTLGVPLYGRSFKLTNPKVDGLGAPISGIAKAGEFTREAGSLAYYEICSSTSLSRKQFDSVQIGAYASGNGEWVSYDNVDSVGQKCNVIAKYGVAGGMVWSIDMDDFAGRCGIKFPLLTALNSCVNRNAPVVTIGTTTGPTARPATTMTTKAVTPNSGPFVCPRDGFFRDPKNCAKYYRCYDGGRQALLDCPSGLYFNEAIPACDWPYNVTC</sequence>
<reference evidence="8" key="1">
    <citation type="submission" date="2013-03" db="EMBL/GenBank/DDBJ databases">
        <title>The Genome Sequence of Anopheles christyi ACHKN1017.</title>
        <authorList>
            <consortium name="The Broad Institute Genomics Platform"/>
            <person name="Neafsey D.E."/>
            <person name="Besansky N."/>
            <person name="Walker B."/>
            <person name="Young S.K."/>
            <person name="Zeng Q."/>
            <person name="Gargeya S."/>
            <person name="Fitzgerald M."/>
            <person name="Haas B."/>
            <person name="Abouelleil A."/>
            <person name="Allen A.W."/>
            <person name="Alvarado L."/>
            <person name="Arachchi H.M."/>
            <person name="Berlin A.M."/>
            <person name="Chapman S.B."/>
            <person name="Gainer-Dewar J."/>
            <person name="Goldberg J."/>
            <person name="Griggs A."/>
            <person name="Gujja S."/>
            <person name="Hansen M."/>
            <person name="Howarth C."/>
            <person name="Imamovic A."/>
            <person name="Ireland A."/>
            <person name="Larimer J."/>
            <person name="McCowan C."/>
            <person name="Murphy C."/>
            <person name="Pearson M."/>
            <person name="Poon T.W."/>
            <person name="Priest M."/>
            <person name="Roberts A."/>
            <person name="Saif S."/>
            <person name="Shea T."/>
            <person name="Sisk P."/>
            <person name="Sykes S."/>
            <person name="Wortman J."/>
            <person name="Nusbaum C."/>
            <person name="Birren B."/>
        </authorList>
    </citation>
    <scope>NUCLEOTIDE SEQUENCE [LARGE SCALE GENOMIC DNA]</scope>
    <source>
        <strain evidence="8">ACHKN1017</strain>
    </source>
</reference>
<dbReference type="SMART" id="SM00494">
    <property type="entry name" value="ChtBD2"/>
    <property type="match status" value="1"/>
</dbReference>
<dbReference type="STRING" id="43041.A0A182KD90"/>
<dbReference type="AlphaFoldDB" id="A0A182KD90"/>
<dbReference type="PANTHER" id="PTHR11177">
    <property type="entry name" value="CHITINASE"/>
    <property type="match status" value="1"/>
</dbReference>
<comment type="similarity">
    <text evidence="1">Belongs to the glycosyl hydrolase 18 family. Chitinase class II subfamily.</text>
</comment>
<dbReference type="PROSITE" id="PS51910">
    <property type="entry name" value="GH18_2"/>
    <property type="match status" value="1"/>
</dbReference>
<evidence type="ECO:0000256" key="4">
    <source>
        <dbReference type="ARBA" id="ARBA00023157"/>
    </source>
</evidence>
<dbReference type="SUPFAM" id="SSF57625">
    <property type="entry name" value="Invertebrate chitin-binding proteins"/>
    <property type="match status" value="1"/>
</dbReference>
<dbReference type="Gene3D" id="2.170.140.10">
    <property type="entry name" value="Chitin binding domain"/>
    <property type="match status" value="1"/>
</dbReference>
<dbReference type="Pfam" id="PF00704">
    <property type="entry name" value="Glyco_hydro_18"/>
    <property type="match status" value="1"/>
</dbReference>
<dbReference type="InterPro" id="IPR001223">
    <property type="entry name" value="Glyco_hydro18_cat"/>
</dbReference>
<dbReference type="InterPro" id="IPR017853">
    <property type="entry name" value="GH"/>
</dbReference>
<dbReference type="Gene3D" id="3.10.50.10">
    <property type="match status" value="1"/>
</dbReference>
<keyword evidence="2" id="KW-0147">Chitin-binding</keyword>
<dbReference type="InterPro" id="IPR002557">
    <property type="entry name" value="Chitin-bd_dom"/>
</dbReference>
<protein>
    <submittedName>
        <fullName evidence="7">Uncharacterized protein</fullName>
    </submittedName>
</protein>
<dbReference type="InterPro" id="IPR029070">
    <property type="entry name" value="Chitinase_insertion_sf"/>
</dbReference>
<dbReference type="VEuPathDB" id="VectorBase:ACHR008727"/>
<dbReference type="GO" id="GO:0005576">
    <property type="term" value="C:extracellular region"/>
    <property type="evidence" value="ECO:0007669"/>
    <property type="project" value="InterPro"/>
</dbReference>
<dbReference type="Gene3D" id="3.20.20.80">
    <property type="entry name" value="Glycosidases"/>
    <property type="match status" value="1"/>
</dbReference>
<name>A0A182KD90_9DIPT</name>
<dbReference type="SUPFAM" id="SSF51445">
    <property type="entry name" value="(Trans)glycosidases"/>
    <property type="match status" value="1"/>
</dbReference>
<evidence type="ECO:0000256" key="1">
    <source>
        <dbReference type="ARBA" id="ARBA00009121"/>
    </source>
</evidence>
<accession>A0A182KD90</accession>
<feature type="domain" description="Chitin-binding type-2" evidence="5">
    <location>
        <begin position="209"/>
        <end position="262"/>
    </location>
</feature>
<evidence type="ECO:0000259" key="6">
    <source>
        <dbReference type="PROSITE" id="PS51910"/>
    </source>
</evidence>
<dbReference type="SUPFAM" id="SSF54556">
    <property type="entry name" value="Chitinase insertion domain"/>
    <property type="match status" value="1"/>
</dbReference>
<organism evidence="7 8">
    <name type="scientific">Anopheles christyi</name>
    <dbReference type="NCBI Taxonomy" id="43041"/>
    <lineage>
        <taxon>Eukaryota</taxon>
        <taxon>Metazoa</taxon>
        <taxon>Ecdysozoa</taxon>
        <taxon>Arthropoda</taxon>
        <taxon>Hexapoda</taxon>
        <taxon>Insecta</taxon>
        <taxon>Pterygota</taxon>
        <taxon>Neoptera</taxon>
        <taxon>Endopterygota</taxon>
        <taxon>Diptera</taxon>
        <taxon>Nematocera</taxon>
        <taxon>Culicoidea</taxon>
        <taxon>Culicidae</taxon>
        <taxon>Anophelinae</taxon>
        <taxon>Anopheles</taxon>
    </lineage>
</organism>
<evidence type="ECO:0000256" key="3">
    <source>
        <dbReference type="ARBA" id="ARBA00022729"/>
    </source>
</evidence>
<feature type="domain" description="GH18" evidence="6">
    <location>
        <begin position="1"/>
        <end position="178"/>
    </location>
</feature>
<keyword evidence="4" id="KW-1015">Disulfide bond</keyword>
<dbReference type="EnsemblMetazoa" id="ACHR008727-RA">
    <property type="protein sequence ID" value="ACHR008727-PA"/>
    <property type="gene ID" value="ACHR008727"/>
</dbReference>
<proteinExistence type="inferred from homology"/>
<dbReference type="PANTHER" id="PTHR11177:SF360">
    <property type="entry name" value="CHITINASE 4-RELATED"/>
    <property type="match status" value="1"/>
</dbReference>
<dbReference type="PROSITE" id="PS50940">
    <property type="entry name" value="CHIT_BIND_II"/>
    <property type="match status" value="1"/>
</dbReference>
<dbReference type="FunFam" id="3.10.50.10:FF:000001">
    <property type="entry name" value="Chitinase 3-like 1"/>
    <property type="match status" value="1"/>
</dbReference>
<dbReference type="Pfam" id="PF01607">
    <property type="entry name" value="CBM_14"/>
    <property type="match status" value="1"/>
</dbReference>
<dbReference type="GO" id="GO:0004568">
    <property type="term" value="F:chitinase activity"/>
    <property type="evidence" value="ECO:0007669"/>
    <property type="project" value="TreeGrafter"/>
</dbReference>
<dbReference type="GO" id="GO:0005975">
    <property type="term" value="P:carbohydrate metabolic process"/>
    <property type="evidence" value="ECO:0007669"/>
    <property type="project" value="InterPro"/>
</dbReference>
<evidence type="ECO:0000259" key="5">
    <source>
        <dbReference type="PROSITE" id="PS50940"/>
    </source>
</evidence>